<dbReference type="Pfam" id="PF18199">
    <property type="entry name" value="Dynein_C"/>
    <property type="match status" value="1"/>
</dbReference>
<name>A0A5J4U9M8_9EUKA</name>
<dbReference type="PANTHER" id="PTHR22878:SF68">
    <property type="entry name" value="DYNEIN HEAVY CHAIN 6, AXONEMAL-LIKE"/>
    <property type="match status" value="1"/>
</dbReference>
<dbReference type="InterPro" id="IPR041228">
    <property type="entry name" value="Dynein_C"/>
</dbReference>
<feature type="region of interest" description="Disordered" evidence="1">
    <location>
        <begin position="168"/>
        <end position="235"/>
    </location>
</feature>
<dbReference type="GO" id="GO:0007018">
    <property type="term" value="P:microtubule-based movement"/>
    <property type="evidence" value="ECO:0007669"/>
    <property type="project" value="InterPro"/>
</dbReference>
<dbReference type="InterPro" id="IPR026983">
    <property type="entry name" value="DHC"/>
</dbReference>
<gene>
    <name evidence="3" type="ORF">EZS28_038068</name>
</gene>
<reference evidence="3 4" key="1">
    <citation type="submission" date="2019-03" db="EMBL/GenBank/DDBJ databases">
        <title>Single cell metagenomics reveals metabolic interactions within the superorganism composed of flagellate Streblomastix strix and complex community of Bacteroidetes bacteria on its surface.</title>
        <authorList>
            <person name="Treitli S.C."/>
            <person name="Kolisko M."/>
            <person name="Husnik F."/>
            <person name="Keeling P."/>
            <person name="Hampl V."/>
        </authorList>
    </citation>
    <scope>NUCLEOTIDE SEQUENCE [LARGE SCALE GENOMIC DNA]</scope>
    <source>
        <strain evidence="3">ST1C</strain>
    </source>
</reference>
<evidence type="ECO:0000313" key="4">
    <source>
        <dbReference type="Proteomes" id="UP000324800"/>
    </source>
</evidence>
<dbReference type="GO" id="GO:0045505">
    <property type="term" value="F:dynein intermediate chain binding"/>
    <property type="evidence" value="ECO:0007669"/>
    <property type="project" value="InterPro"/>
</dbReference>
<dbReference type="OrthoDB" id="447173at2759"/>
<feature type="compositionally biased region" description="Basic and acidic residues" evidence="1">
    <location>
        <begin position="60"/>
        <end position="80"/>
    </location>
</feature>
<evidence type="ECO:0000256" key="1">
    <source>
        <dbReference type="SAM" id="MobiDB-lite"/>
    </source>
</evidence>
<dbReference type="AlphaFoldDB" id="A0A5J4U9M8"/>
<dbReference type="GO" id="GO:0030286">
    <property type="term" value="C:dynein complex"/>
    <property type="evidence" value="ECO:0007669"/>
    <property type="project" value="InterPro"/>
</dbReference>
<proteinExistence type="predicted"/>
<feature type="non-terminal residue" evidence="3">
    <location>
        <position position="1"/>
    </location>
</feature>
<comment type="caution">
    <text evidence="3">The sequence shown here is derived from an EMBL/GenBank/DDBJ whole genome shotgun (WGS) entry which is preliminary data.</text>
</comment>
<dbReference type="Gene3D" id="1.20.1270.280">
    <property type="match status" value="1"/>
</dbReference>
<feature type="region of interest" description="Disordered" evidence="1">
    <location>
        <begin position="295"/>
        <end position="334"/>
    </location>
</feature>
<dbReference type="EMBL" id="SNRW01019413">
    <property type="protein sequence ID" value="KAA6366405.1"/>
    <property type="molecule type" value="Genomic_DNA"/>
</dbReference>
<accession>A0A5J4U9M8</accession>
<feature type="compositionally biased region" description="Low complexity" evidence="1">
    <location>
        <begin position="81"/>
        <end position="95"/>
    </location>
</feature>
<feature type="domain" description="Dynein heavy chain C-terminal" evidence="2">
    <location>
        <begin position="253"/>
        <end position="430"/>
    </location>
</feature>
<evidence type="ECO:0000259" key="2">
    <source>
        <dbReference type="Pfam" id="PF18199"/>
    </source>
</evidence>
<organism evidence="3 4">
    <name type="scientific">Streblomastix strix</name>
    <dbReference type="NCBI Taxonomy" id="222440"/>
    <lineage>
        <taxon>Eukaryota</taxon>
        <taxon>Metamonada</taxon>
        <taxon>Preaxostyla</taxon>
        <taxon>Oxymonadida</taxon>
        <taxon>Streblomastigidae</taxon>
        <taxon>Streblomastix</taxon>
    </lineage>
</organism>
<dbReference type="PANTHER" id="PTHR22878">
    <property type="entry name" value="DYNEIN HEAVY CHAIN 6, AXONEMAL-LIKE-RELATED"/>
    <property type="match status" value="1"/>
</dbReference>
<dbReference type="Proteomes" id="UP000324800">
    <property type="component" value="Unassembled WGS sequence"/>
</dbReference>
<dbReference type="GO" id="GO:0051959">
    <property type="term" value="F:dynein light intermediate chain binding"/>
    <property type="evidence" value="ECO:0007669"/>
    <property type="project" value="InterPro"/>
</dbReference>
<sequence>ALLSRFYEETIVIPGKPYNLCPGRQGDQMDISNLKAILDGIKRLSKQKQQPQQQSGLLDTTERSRDSNISESEQSSKRLNQDSSQDLLTQQQSKQQQLEQYKQMLSNRNPYLLPIELKTLDEVSIFVDAMPTVDEPDLFGMHSNAEYAFQLNESERVFKSIIAMVPKQAGSSIEGDGKEQDKGVKKRISKKERDKIKEKEKEEKEKQEKERQEKEKQEKEGKTKRPLGKYQYADGQNQIQIEDPTAAAVALSKRIAESQGIQKVKKTADDEVIDSCRDILERLPDLLSREEAAEGVLPPPVELNTDSFQLPQPAKEQEHQKKKKDKEKEANQSLQLPKIVPPSSLSIVLSQEMVRFNALLQLIKKTLLDLQRAIAGLVVMSQQLDEVYDAILLGEVPKLWQQNAYPSLRRLGAWINDLISRVQFFRDWLTTGKQ</sequence>
<evidence type="ECO:0000313" key="3">
    <source>
        <dbReference type="EMBL" id="KAA6366405.1"/>
    </source>
</evidence>
<protein>
    <submittedName>
        <fullName evidence="3">Putative Dynein heavy chain 3, axonemal</fullName>
    </submittedName>
</protein>
<feature type="region of interest" description="Disordered" evidence="1">
    <location>
        <begin position="44"/>
        <end position="95"/>
    </location>
</feature>
<feature type="compositionally biased region" description="Basic and acidic residues" evidence="1">
    <location>
        <begin position="191"/>
        <end position="223"/>
    </location>
</feature>